<dbReference type="GO" id="GO:0015562">
    <property type="term" value="F:efflux transmembrane transporter activity"/>
    <property type="evidence" value="ECO:0007669"/>
    <property type="project" value="TreeGrafter"/>
</dbReference>
<evidence type="ECO:0000313" key="4">
    <source>
        <dbReference type="Proteomes" id="UP000005010"/>
    </source>
</evidence>
<dbReference type="Gene3D" id="2.40.30.170">
    <property type="match status" value="1"/>
</dbReference>
<gene>
    <name evidence="3" type="ordered locus">HCW_05475</name>
</gene>
<feature type="signal peptide" evidence="1">
    <location>
        <begin position="1"/>
        <end position="18"/>
    </location>
</feature>
<dbReference type="eggNOG" id="COG0845">
    <property type="taxonomic scope" value="Bacteria"/>
</dbReference>
<dbReference type="PANTHER" id="PTHR30469">
    <property type="entry name" value="MULTIDRUG RESISTANCE PROTEIN MDTA"/>
    <property type="match status" value="1"/>
</dbReference>
<dbReference type="Gene3D" id="1.10.287.470">
    <property type="entry name" value="Helix hairpin bin"/>
    <property type="match status" value="1"/>
</dbReference>
<evidence type="ECO:0000313" key="3">
    <source>
        <dbReference type="EMBL" id="AFI04357.1"/>
    </source>
</evidence>
<keyword evidence="1" id="KW-0732">Signal</keyword>
<dbReference type="GO" id="GO:1990281">
    <property type="term" value="C:efflux pump complex"/>
    <property type="evidence" value="ECO:0007669"/>
    <property type="project" value="TreeGrafter"/>
</dbReference>
<dbReference type="SUPFAM" id="SSF111369">
    <property type="entry name" value="HlyD-like secretion proteins"/>
    <property type="match status" value="1"/>
</dbReference>
<keyword evidence="4" id="KW-1185">Reference proteome</keyword>
<dbReference type="Gene3D" id="2.40.50.100">
    <property type="match status" value="1"/>
</dbReference>
<dbReference type="PANTHER" id="PTHR30469:SF15">
    <property type="entry name" value="HLYD FAMILY OF SECRETION PROTEINS"/>
    <property type="match status" value="1"/>
</dbReference>
<dbReference type="AlphaFoldDB" id="I0EN38"/>
<proteinExistence type="predicted"/>
<dbReference type="KEGG" id="hce:HCW_05475"/>
<evidence type="ECO:0000259" key="2">
    <source>
        <dbReference type="Pfam" id="PF25973"/>
    </source>
</evidence>
<dbReference type="PATRIC" id="fig|182217.3.peg.1162"/>
<feature type="domain" description="CzcB-like barrel-sandwich hybrid" evidence="2">
    <location>
        <begin position="41"/>
        <end position="153"/>
    </location>
</feature>
<accession>I0EN38</accession>
<dbReference type="Proteomes" id="UP000005010">
    <property type="component" value="Chromosome"/>
</dbReference>
<feature type="chain" id="PRO_5003625855" evidence="1">
    <location>
        <begin position="19"/>
        <end position="237"/>
    </location>
</feature>
<reference evidence="4" key="1">
    <citation type="submission" date="2012-04" db="EMBL/GenBank/DDBJ databases">
        <title>Complete genome sequence of Helicobacter cetorum strain MIT 00-7128.</title>
        <authorList>
            <person name="Kersulyte D."/>
            <person name="Berg D.E."/>
        </authorList>
    </citation>
    <scope>NUCLEOTIDE SEQUENCE [LARGE SCALE GENOMIC DNA]</scope>
    <source>
        <strain evidence="4">MIT 00-7128</strain>
    </source>
</reference>
<evidence type="ECO:0000256" key="1">
    <source>
        <dbReference type="SAM" id="SignalP"/>
    </source>
</evidence>
<name>I0EN38_HELC0</name>
<dbReference type="STRING" id="182217.HCW_05475"/>
<dbReference type="Pfam" id="PF25973">
    <property type="entry name" value="BSH_CzcB"/>
    <property type="match status" value="1"/>
</dbReference>
<protein>
    <submittedName>
        <fullName evidence="3">Membrane fusion protein of the hefABC efflux system HefB</fullName>
    </submittedName>
</protein>
<organism evidence="3 4">
    <name type="scientific">Helicobacter cetorum (strain ATCC BAA-429 / MIT 00-7128)</name>
    <dbReference type="NCBI Taxonomy" id="182217"/>
    <lineage>
        <taxon>Bacteria</taxon>
        <taxon>Pseudomonadati</taxon>
        <taxon>Campylobacterota</taxon>
        <taxon>Epsilonproteobacteria</taxon>
        <taxon>Campylobacterales</taxon>
        <taxon>Helicobacteraceae</taxon>
        <taxon>Helicobacter</taxon>
    </lineage>
</organism>
<dbReference type="EMBL" id="CP003479">
    <property type="protein sequence ID" value="AFI04357.1"/>
    <property type="molecule type" value="Genomic_DNA"/>
</dbReference>
<sequence>MIKNFLMGLCLSILSMQASDEVYAIFNVRAMQDSKLTLDSSGIVNTIRVTEGSVVKKDEVLLLLYNQDKQAQSNSIEQQLSFAKKQYERYNKIGTAVDKNTLERYKSDYKRLESDYAFSLAMLDKTILRAPFDGVVASKSIQVGEGVNPNNTVLLRLISHQKKLVLEFDSKYIGAVKVGDIFIYSIDGDSSKHEAKITKIYPAIDEATRKVSAEALAPNNMAVGLFGDGFIQVKNRK</sequence>
<dbReference type="HOGENOM" id="CLU_097838_0_0_7"/>
<dbReference type="InterPro" id="IPR058647">
    <property type="entry name" value="BSH_CzcB-like"/>
</dbReference>